<dbReference type="GO" id="GO:0004674">
    <property type="term" value="F:protein serine/threonine kinase activity"/>
    <property type="evidence" value="ECO:0007669"/>
    <property type="project" value="TreeGrafter"/>
</dbReference>
<dbReference type="GO" id="GO:0005524">
    <property type="term" value="F:ATP binding"/>
    <property type="evidence" value="ECO:0007669"/>
    <property type="project" value="UniProtKB-UniRule"/>
</dbReference>
<dbReference type="InterPro" id="IPR001245">
    <property type="entry name" value="Ser-Thr/Tyr_kinase_cat_dom"/>
</dbReference>
<feature type="region of interest" description="Disordered" evidence="6">
    <location>
        <begin position="442"/>
        <end position="475"/>
    </location>
</feature>
<evidence type="ECO:0000256" key="4">
    <source>
        <dbReference type="ARBA" id="ARBA00022840"/>
    </source>
</evidence>
<dbReference type="PROSITE" id="PS50011">
    <property type="entry name" value="PROTEIN_KINASE_DOM"/>
    <property type="match status" value="1"/>
</dbReference>
<evidence type="ECO:0000259" key="7">
    <source>
        <dbReference type="PROSITE" id="PS50011"/>
    </source>
</evidence>
<dbReference type="InterPro" id="IPR008266">
    <property type="entry name" value="Tyr_kinase_AS"/>
</dbReference>
<feature type="binding site" evidence="5">
    <location>
        <position position="199"/>
    </location>
    <ligand>
        <name>ATP</name>
        <dbReference type="ChEBI" id="CHEBI:30616"/>
    </ligand>
</feature>
<name>A0AAE0GBN2_9CHLO</name>
<dbReference type="InterPro" id="IPR017441">
    <property type="entry name" value="Protein_kinase_ATP_BS"/>
</dbReference>
<dbReference type="PANTHER" id="PTHR44329">
    <property type="entry name" value="SERINE/THREONINE-PROTEIN KINASE TNNI3K-RELATED"/>
    <property type="match status" value="1"/>
</dbReference>
<dbReference type="Pfam" id="PF07714">
    <property type="entry name" value="PK_Tyr_Ser-Thr"/>
    <property type="match status" value="1"/>
</dbReference>
<dbReference type="InterPro" id="IPR020635">
    <property type="entry name" value="Tyr_kinase_cat_dom"/>
</dbReference>
<accession>A0AAE0GBN2</accession>
<feature type="domain" description="Protein kinase" evidence="7">
    <location>
        <begin position="172"/>
        <end position="439"/>
    </location>
</feature>
<keyword evidence="1" id="KW-0808">Transferase</keyword>
<keyword evidence="2 5" id="KW-0547">Nucleotide-binding</keyword>
<dbReference type="PROSITE" id="PS00107">
    <property type="entry name" value="PROTEIN_KINASE_ATP"/>
    <property type="match status" value="1"/>
</dbReference>
<keyword evidence="4 5" id="KW-0067">ATP-binding</keyword>
<dbReference type="InterPro" id="IPR011009">
    <property type="entry name" value="Kinase-like_dom_sf"/>
</dbReference>
<reference evidence="8 9" key="1">
    <citation type="journal article" date="2015" name="Genome Biol. Evol.">
        <title>Comparative Genomics of a Bacterivorous Green Alga Reveals Evolutionary Causalities and Consequences of Phago-Mixotrophic Mode of Nutrition.</title>
        <authorList>
            <person name="Burns J.A."/>
            <person name="Paasch A."/>
            <person name="Narechania A."/>
            <person name="Kim E."/>
        </authorList>
    </citation>
    <scope>NUCLEOTIDE SEQUENCE [LARGE SCALE GENOMIC DNA]</scope>
    <source>
        <strain evidence="8 9">PLY_AMNH</strain>
    </source>
</reference>
<dbReference type="PANTHER" id="PTHR44329:SF288">
    <property type="entry name" value="MITOGEN-ACTIVATED PROTEIN KINASE KINASE KINASE 20"/>
    <property type="match status" value="1"/>
</dbReference>
<dbReference type="InterPro" id="IPR000719">
    <property type="entry name" value="Prot_kinase_dom"/>
</dbReference>
<dbReference type="PROSITE" id="PS00109">
    <property type="entry name" value="PROTEIN_KINASE_TYR"/>
    <property type="match status" value="1"/>
</dbReference>
<comment type="caution">
    <text evidence="8">The sequence shown here is derived from an EMBL/GenBank/DDBJ whole genome shotgun (WGS) entry which is preliminary data.</text>
</comment>
<evidence type="ECO:0000256" key="2">
    <source>
        <dbReference type="ARBA" id="ARBA00022741"/>
    </source>
</evidence>
<sequence length="475" mass="54099">MAKSEENTTNEPVKVAWKQTEEKTPRKENFAIAFGKKVFSSAKRVIAPSNRNGNTYHANTRIVPFDFEGAAIPEEEEFVEPIEEPIAKASKPRAAYFKMTFSLIHKLIPKSFFKRKTLIKFKTQPSRLQATSFKRAVQEMRNSTFIGDDAPELEFTQNFIDDSSDVQIAISSIHFLEIGRGLFATIHKAIFQETTVAVKMYMPANDESTEVEYEKSFIREVELLRNINNKNIVNVYGYSLKPKPLVIMEYCNGGSLRDIMQHSEYQYKFWDFMTVKNMMISIAEGMAFLHDLKPKVIHRDLRLANIFVVVEEDGCIRCKIGDFNLSRHLHAPSVLTECGTYQWVAPEIVKEETASEKVDIYSFAMVMWEIVHPNPNQFPFEDHEGGPMLASMQAAFYGLRPSLEDCTYPQFIPCIKACWTEDPTERPSAAKLVKMLKKIKESGEVGARRSKSVPVSSDKSDPVRKPRSTSLGIAD</sequence>
<dbReference type="GO" id="GO:0004713">
    <property type="term" value="F:protein tyrosine kinase activity"/>
    <property type="evidence" value="ECO:0007669"/>
    <property type="project" value="InterPro"/>
</dbReference>
<evidence type="ECO:0000256" key="3">
    <source>
        <dbReference type="ARBA" id="ARBA00022777"/>
    </source>
</evidence>
<evidence type="ECO:0000313" key="9">
    <source>
        <dbReference type="Proteomes" id="UP001190700"/>
    </source>
</evidence>
<dbReference type="Gene3D" id="1.10.510.10">
    <property type="entry name" value="Transferase(Phosphotransferase) domain 1"/>
    <property type="match status" value="1"/>
</dbReference>
<keyword evidence="9" id="KW-1185">Reference proteome</keyword>
<dbReference type="AlphaFoldDB" id="A0AAE0GBN2"/>
<feature type="region of interest" description="Disordered" evidence="6">
    <location>
        <begin position="1"/>
        <end position="21"/>
    </location>
</feature>
<dbReference type="EMBL" id="LGRX02007720">
    <property type="protein sequence ID" value="KAK3274446.1"/>
    <property type="molecule type" value="Genomic_DNA"/>
</dbReference>
<keyword evidence="3" id="KW-0418">Kinase</keyword>
<dbReference type="InterPro" id="IPR051681">
    <property type="entry name" value="Ser/Thr_Kinases-Pseudokinases"/>
</dbReference>
<dbReference type="SUPFAM" id="SSF56112">
    <property type="entry name" value="Protein kinase-like (PK-like)"/>
    <property type="match status" value="1"/>
</dbReference>
<gene>
    <name evidence="8" type="ORF">CYMTET_17370</name>
</gene>
<evidence type="ECO:0000256" key="5">
    <source>
        <dbReference type="PROSITE-ProRule" id="PRU10141"/>
    </source>
</evidence>
<evidence type="ECO:0000256" key="1">
    <source>
        <dbReference type="ARBA" id="ARBA00022679"/>
    </source>
</evidence>
<dbReference type="SMART" id="SM00219">
    <property type="entry name" value="TyrKc"/>
    <property type="match status" value="1"/>
</dbReference>
<organism evidence="8 9">
    <name type="scientific">Cymbomonas tetramitiformis</name>
    <dbReference type="NCBI Taxonomy" id="36881"/>
    <lineage>
        <taxon>Eukaryota</taxon>
        <taxon>Viridiplantae</taxon>
        <taxon>Chlorophyta</taxon>
        <taxon>Pyramimonadophyceae</taxon>
        <taxon>Pyramimonadales</taxon>
        <taxon>Pyramimonadaceae</taxon>
        <taxon>Cymbomonas</taxon>
    </lineage>
</organism>
<evidence type="ECO:0000256" key="6">
    <source>
        <dbReference type="SAM" id="MobiDB-lite"/>
    </source>
</evidence>
<proteinExistence type="predicted"/>
<evidence type="ECO:0000313" key="8">
    <source>
        <dbReference type="EMBL" id="KAK3274446.1"/>
    </source>
</evidence>
<dbReference type="Proteomes" id="UP001190700">
    <property type="component" value="Unassembled WGS sequence"/>
</dbReference>
<protein>
    <recommendedName>
        <fullName evidence="7">Protein kinase domain-containing protein</fullName>
    </recommendedName>
</protein>